<dbReference type="Proteomes" id="UP000294508">
    <property type="component" value="Unassembled WGS sequence"/>
</dbReference>
<dbReference type="OrthoDB" id="3830966at2"/>
<proteinExistence type="predicted"/>
<dbReference type="EMBL" id="SLWN01000008">
    <property type="protein sequence ID" value="TCO24662.1"/>
    <property type="molecule type" value="Genomic_DNA"/>
</dbReference>
<dbReference type="RefSeq" id="WP_132211487.1">
    <property type="nucleotide sequence ID" value="NZ_SLWN01000008.1"/>
</dbReference>
<sequence length="65" mass="7243">MEHETLADQAGSTGVRATAEERQARAEWLIAEFRRRAAACDDPREEANLLRSADSLVRLATAYQP</sequence>
<keyword evidence="2" id="KW-1185">Reference proteome</keyword>
<evidence type="ECO:0000313" key="1">
    <source>
        <dbReference type="EMBL" id="TCO24662.1"/>
    </source>
</evidence>
<evidence type="ECO:0000313" key="2">
    <source>
        <dbReference type="Proteomes" id="UP000294508"/>
    </source>
</evidence>
<protein>
    <submittedName>
        <fullName evidence="1">Uncharacterized protein</fullName>
    </submittedName>
</protein>
<comment type="caution">
    <text evidence="1">The sequence shown here is derived from an EMBL/GenBank/DDBJ whole genome shotgun (WGS) entry which is preliminary data.</text>
</comment>
<reference evidence="1 2" key="1">
    <citation type="journal article" date="2015" name="Stand. Genomic Sci.">
        <title>Genomic Encyclopedia of Bacterial and Archaeal Type Strains, Phase III: the genomes of soil and plant-associated and newly described type strains.</title>
        <authorList>
            <person name="Whitman W.B."/>
            <person name="Woyke T."/>
            <person name="Klenk H.P."/>
            <person name="Zhou Y."/>
            <person name="Lilburn T.G."/>
            <person name="Beck B.J."/>
            <person name="De Vos P."/>
            <person name="Vandamme P."/>
            <person name="Eisen J.A."/>
            <person name="Garrity G."/>
            <person name="Hugenholtz P."/>
            <person name="Kyrpides N.C."/>
        </authorList>
    </citation>
    <scope>NUCLEOTIDE SEQUENCE [LARGE SCALE GENOMIC DNA]</scope>
    <source>
        <strain evidence="1 2">VKM Ac-2572</strain>
    </source>
</reference>
<accession>A0A4R2HB90</accession>
<gene>
    <name evidence="1" type="ORF">EV652_108194</name>
</gene>
<organism evidence="1 2">
    <name type="scientific">Kribbella steppae</name>
    <dbReference type="NCBI Taxonomy" id="2512223"/>
    <lineage>
        <taxon>Bacteria</taxon>
        <taxon>Bacillati</taxon>
        <taxon>Actinomycetota</taxon>
        <taxon>Actinomycetes</taxon>
        <taxon>Propionibacteriales</taxon>
        <taxon>Kribbellaceae</taxon>
        <taxon>Kribbella</taxon>
    </lineage>
</organism>
<dbReference type="AlphaFoldDB" id="A0A4R2HB90"/>
<name>A0A4R2HB90_9ACTN</name>